<feature type="compositionally biased region" description="Basic and acidic residues" evidence="1">
    <location>
        <begin position="37"/>
        <end position="48"/>
    </location>
</feature>
<name>A0ABM3G9Q2_NEOLC</name>
<evidence type="ECO:0000313" key="3">
    <source>
        <dbReference type="RefSeq" id="XP_046597002.1"/>
    </source>
</evidence>
<keyword evidence="2" id="KW-1185">Reference proteome</keyword>
<reference evidence="3" key="1">
    <citation type="submission" date="2025-08" db="UniProtKB">
        <authorList>
            <consortium name="RefSeq"/>
        </authorList>
    </citation>
    <scope>IDENTIFICATION</scope>
    <source>
        <tissue evidence="3">Thorax and Abdomen</tissue>
    </source>
</reference>
<feature type="compositionally biased region" description="Basic and acidic residues" evidence="1">
    <location>
        <begin position="57"/>
        <end position="69"/>
    </location>
</feature>
<dbReference type="Proteomes" id="UP000829291">
    <property type="component" value="Chromosome 5"/>
</dbReference>
<dbReference type="GeneID" id="124294673"/>
<evidence type="ECO:0000256" key="1">
    <source>
        <dbReference type="SAM" id="MobiDB-lite"/>
    </source>
</evidence>
<evidence type="ECO:0000313" key="2">
    <source>
        <dbReference type="Proteomes" id="UP000829291"/>
    </source>
</evidence>
<dbReference type="RefSeq" id="XP_046597002.1">
    <property type="nucleotide sequence ID" value="XM_046741046.1"/>
</dbReference>
<accession>A0ABM3G9Q2</accession>
<organism evidence="2 3">
    <name type="scientific">Neodiprion lecontei</name>
    <name type="common">Redheaded pine sawfly</name>
    <dbReference type="NCBI Taxonomy" id="441921"/>
    <lineage>
        <taxon>Eukaryota</taxon>
        <taxon>Metazoa</taxon>
        <taxon>Ecdysozoa</taxon>
        <taxon>Arthropoda</taxon>
        <taxon>Hexapoda</taxon>
        <taxon>Insecta</taxon>
        <taxon>Pterygota</taxon>
        <taxon>Neoptera</taxon>
        <taxon>Endopterygota</taxon>
        <taxon>Hymenoptera</taxon>
        <taxon>Tenthredinoidea</taxon>
        <taxon>Diprionidae</taxon>
        <taxon>Diprioninae</taxon>
        <taxon>Neodiprion</taxon>
    </lineage>
</organism>
<feature type="region of interest" description="Disordered" evidence="1">
    <location>
        <begin position="394"/>
        <end position="472"/>
    </location>
</feature>
<gene>
    <name evidence="3" type="primary">LOC124294673</name>
</gene>
<feature type="compositionally biased region" description="Low complexity" evidence="1">
    <location>
        <begin position="432"/>
        <end position="472"/>
    </location>
</feature>
<protein>
    <submittedName>
        <fullName evidence="3">Uncharacterized protein LOC124294673</fullName>
    </submittedName>
</protein>
<feature type="region of interest" description="Disordered" evidence="1">
    <location>
        <begin position="37"/>
        <end position="71"/>
    </location>
</feature>
<sequence length="472" mass="50119">MWLVLAGVSILTSAALIFDDLYSGKEGSEGYRRLVKKSTIDPEQENRTQEQPASEMVEEKSTPRDKNDWTEETGVDHSINLHGNRERIYSKNRSLMPENPSRTESRNSEVVVMVVTSEGFAILGAKKLLFKKVKAVKLGFLADAKLAALKFKAGAKLKKAAILDTFKALAKAKVGLIGGVKAAKLKFLAGLAAIKLAKLAAIKAAKLTFFKSLVAAKVAEKIVFDGGAALLHGAKKVVKGGLGGVFKGDLKEEKYVEGKKGKTFLEGIGGLFGGIGGTGGLFGGSGGIGGLFGGKGDYGGNPFSSIFGNILLNAFNGGAYGRVDNRPKVDLSDIISGISGLGRLPSLISTSNKPAINIQTYQANSAPAFVQTYEHPPPVLTSFSPPVVSYTPEHSFAPEHTHSSPPEHSFVPEDIYSLPPEHSFVPEHTYGAPPEHSYSSPPEHSYSAPATVYGPPSHSYSPPSTSYGVPEY</sequence>
<proteinExistence type="predicted"/>